<comment type="caution">
    <text evidence="1">The sequence shown here is derived from an EMBL/GenBank/DDBJ whole genome shotgun (WGS) entry which is preliminary data.</text>
</comment>
<keyword evidence="2" id="KW-1185">Reference proteome</keyword>
<evidence type="ECO:0000313" key="2">
    <source>
        <dbReference type="Proteomes" id="UP001164250"/>
    </source>
</evidence>
<organism evidence="1 2">
    <name type="scientific">Pistacia atlantica</name>
    <dbReference type="NCBI Taxonomy" id="434234"/>
    <lineage>
        <taxon>Eukaryota</taxon>
        <taxon>Viridiplantae</taxon>
        <taxon>Streptophyta</taxon>
        <taxon>Embryophyta</taxon>
        <taxon>Tracheophyta</taxon>
        <taxon>Spermatophyta</taxon>
        <taxon>Magnoliopsida</taxon>
        <taxon>eudicotyledons</taxon>
        <taxon>Gunneridae</taxon>
        <taxon>Pentapetalae</taxon>
        <taxon>rosids</taxon>
        <taxon>malvids</taxon>
        <taxon>Sapindales</taxon>
        <taxon>Anacardiaceae</taxon>
        <taxon>Pistacia</taxon>
    </lineage>
</organism>
<sequence>MEVSEPIPVPNLCNDNTNPQLGLPSSPTKSDLDPSPSDLDHTPELVEECQKLENLDLGEAEEKSSNKEEEEEEGSDSDDNNKNISEVENGNENDNENENGNQMIKKYPYPVRPDAEDCPYYMKNGSCKFGSNCKFNHPARTKNQGAKEKVKEREEVNGEARTEPDRMQGGGPWTSYLSPVSLRAMALEGPQFFGVIIFLLSYLQYYLKTGGCKFGKACRYSHTRAKSPVIPILELNFLGLPIRPGEKECPYYMRNGSCKYGSNCRFNHPDPTAVGGSDSPSGYGNGGSVSSQAASQTSVGSWSSPRALNETAPFLQLMYPPSQVAVSQKAEWNGYQVLTLLCSLEREYFANSPKYRHLSNRMGSECLGKVLSKYLLVLFPIDFICLWLVKGPLYPPERSINPTPPYAMKPPVIETNVYTHQQQQQHMLVDEFPERPGQPDCSFFLKTGDCKFKSNCKYHHPKNRISKSQPCALSDKGLPLRPDQNICSHYSRYGICKFGPACKFDHPVQPAASPTESGLDSLPHFGNSATVEETGVAGNGSDN</sequence>
<name>A0ACC1C0V2_9ROSI</name>
<proteinExistence type="predicted"/>
<dbReference type="EMBL" id="CM047898">
    <property type="protein sequence ID" value="KAJ0105698.1"/>
    <property type="molecule type" value="Genomic_DNA"/>
</dbReference>
<evidence type="ECO:0000313" key="1">
    <source>
        <dbReference type="EMBL" id="KAJ0105698.1"/>
    </source>
</evidence>
<protein>
    <submittedName>
        <fullName evidence="1">Uncharacterized protein</fullName>
    </submittedName>
</protein>
<accession>A0ACC1C0V2</accession>
<gene>
    <name evidence="1" type="ORF">Patl1_18214</name>
</gene>
<reference evidence="2" key="1">
    <citation type="journal article" date="2023" name="G3 (Bethesda)">
        <title>Genome assembly and association tests identify interacting loci associated with vigor, precocity, and sex in interspecific pistachio rootstocks.</title>
        <authorList>
            <person name="Palmer W."/>
            <person name="Jacygrad E."/>
            <person name="Sagayaradj S."/>
            <person name="Cavanaugh K."/>
            <person name="Han R."/>
            <person name="Bertier L."/>
            <person name="Beede B."/>
            <person name="Kafkas S."/>
            <person name="Golino D."/>
            <person name="Preece J."/>
            <person name="Michelmore R."/>
        </authorList>
    </citation>
    <scope>NUCLEOTIDE SEQUENCE [LARGE SCALE GENOMIC DNA]</scope>
</reference>
<dbReference type="Proteomes" id="UP001164250">
    <property type="component" value="Chromosome 2"/>
</dbReference>